<dbReference type="AlphaFoldDB" id="A0AAW8JBB2"/>
<protein>
    <submittedName>
        <fullName evidence="1">Uncharacterized protein</fullName>
    </submittedName>
</protein>
<dbReference type="RefSeq" id="WP_308982117.1">
    <property type="nucleotide sequence ID" value="NZ_JAVIDL010000050.1"/>
</dbReference>
<evidence type="ECO:0000313" key="2">
    <source>
        <dbReference type="Proteomes" id="UP001243844"/>
    </source>
</evidence>
<reference evidence="1" key="1">
    <citation type="submission" date="2023-08" db="EMBL/GenBank/DDBJ databases">
        <title>Emergence of clinically-relevant ST2 carbapenem-resistant Acinetobacter baumannii strains in hospital sewages in Zhejiang, East of China.</title>
        <authorList>
            <person name="Kaichao C."/>
            <person name="Zhang R."/>
        </authorList>
    </citation>
    <scope>NUCLEOTIDE SEQUENCE</scope>
    <source>
        <strain evidence="1">M-RB-37</strain>
    </source>
</reference>
<dbReference type="Proteomes" id="UP001243844">
    <property type="component" value="Unassembled WGS sequence"/>
</dbReference>
<sequence>MKKHYPELDTVSQVLEVIPHRQCQSVANAIRVCNDQNTPLTIKLNAIALIFL</sequence>
<accession>A0AAW8JBB2</accession>
<gene>
    <name evidence="1" type="ORF">RFH47_15515</name>
</gene>
<comment type="caution">
    <text evidence="1">The sequence shown here is derived from an EMBL/GenBank/DDBJ whole genome shotgun (WGS) entry which is preliminary data.</text>
</comment>
<organism evidence="1 2">
    <name type="scientific">Acinetobacter rudis</name>
    <dbReference type="NCBI Taxonomy" id="632955"/>
    <lineage>
        <taxon>Bacteria</taxon>
        <taxon>Pseudomonadati</taxon>
        <taxon>Pseudomonadota</taxon>
        <taxon>Gammaproteobacteria</taxon>
        <taxon>Moraxellales</taxon>
        <taxon>Moraxellaceae</taxon>
        <taxon>Acinetobacter</taxon>
    </lineage>
</organism>
<proteinExistence type="predicted"/>
<evidence type="ECO:0000313" key="1">
    <source>
        <dbReference type="EMBL" id="MDQ8937129.1"/>
    </source>
</evidence>
<dbReference type="EMBL" id="JAVIDL010000050">
    <property type="protein sequence ID" value="MDQ8937129.1"/>
    <property type="molecule type" value="Genomic_DNA"/>
</dbReference>
<name>A0AAW8JBB2_9GAMM</name>